<dbReference type="Proteomes" id="UP000198601">
    <property type="component" value="Unassembled WGS sequence"/>
</dbReference>
<dbReference type="Pfam" id="PF13291">
    <property type="entry name" value="ACT_4"/>
    <property type="match status" value="1"/>
</dbReference>
<dbReference type="STRING" id="624147.SAMN04487970_100398"/>
<sequence length="130" mass="14286">MLGNLRSSTSVILRLEMHKELVTFGQIATTIGDGGGEIMAVDVSGSTKSTTTRDITVQVSDSDMINTIVDKLRGLPGVKVINASDQTFLVHLWRQNRNDSENANQKPRRFVTCLYAGSRPGMYGDSRIQQ</sequence>
<name>A0A1G4PMP9_9BACL</name>
<evidence type="ECO:0000313" key="3">
    <source>
        <dbReference type="Proteomes" id="UP000198601"/>
    </source>
</evidence>
<proteinExistence type="predicted"/>
<protein>
    <submittedName>
        <fullName evidence="2">ACT domain-containing protein</fullName>
    </submittedName>
</protein>
<dbReference type="InterPro" id="IPR002912">
    <property type="entry name" value="ACT_dom"/>
</dbReference>
<dbReference type="EMBL" id="FMTT01000003">
    <property type="protein sequence ID" value="SCW33537.1"/>
    <property type="molecule type" value="Genomic_DNA"/>
</dbReference>
<dbReference type="Gene3D" id="3.30.70.260">
    <property type="match status" value="1"/>
</dbReference>
<keyword evidence="3" id="KW-1185">Reference proteome</keyword>
<gene>
    <name evidence="2" type="ORF">SAMN04487970_100398</name>
</gene>
<organism evidence="2 3">
    <name type="scientific">Paenibacillus tianmuensis</name>
    <dbReference type="NCBI Taxonomy" id="624147"/>
    <lineage>
        <taxon>Bacteria</taxon>
        <taxon>Bacillati</taxon>
        <taxon>Bacillota</taxon>
        <taxon>Bacilli</taxon>
        <taxon>Bacillales</taxon>
        <taxon>Paenibacillaceae</taxon>
        <taxon>Paenibacillus</taxon>
    </lineage>
</organism>
<accession>A0A1G4PMP9</accession>
<feature type="domain" description="ACT" evidence="1">
    <location>
        <begin position="16"/>
        <end position="80"/>
    </location>
</feature>
<evidence type="ECO:0000313" key="2">
    <source>
        <dbReference type="EMBL" id="SCW33537.1"/>
    </source>
</evidence>
<dbReference type="AlphaFoldDB" id="A0A1G4PMP9"/>
<reference evidence="3" key="1">
    <citation type="submission" date="2016-10" db="EMBL/GenBank/DDBJ databases">
        <authorList>
            <person name="Varghese N."/>
            <person name="Submissions S."/>
        </authorList>
    </citation>
    <scope>NUCLEOTIDE SEQUENCE [LARGE SCALE GENOMIC DNA]</scope>
    <source>
        <strain evidence="3">CGMCC 1.8946</strain>
    </source>
</reference>
<evidence type="ECO:0000259" key="1">
    <source>
        <dbReference type="Pfam" id="PF13291"/>
    </source>
</evidence>